<dbReference type="PROSITE" id="PS50931">
    <property type="entry name" value="HTH_LYSR"/>
    <property type="match status" value="1"/>
</dbReference>
<reference evidence="6 7" key="1">
    <citation type="submission" date="2024-09" db="EMBL/GenBank/DDBJ databases">
        <authorList>
            <person name="Sun Q."/>
            <person name="Mori K."/>
        </authorList>
    </citation>
    <scope>NUCLEOTIDE SEQUENCE [LARGE SCALE GENOMIC DNA]</scope>
    <source>
        <strain evidence="6 7">CCM 8543</strain>
    </source>
</reference>
<feature type="domain" description="HTH lysR-type" evidence="5">
    <location>
        <begin position="1"/>
        <end position="59"/>
    </location>
</feature>
<keyword evidence="7" id="KW-1185">Reference proteome</keyword>
<dbReference type="Pfam" id="PF00126">
    <property type="entry name" value="HTH_1"/>
    <property type="match status" value="1"/>
</dbReference>
<keyword evidence="3" id="KW-0238">DNA-binding</keyword>
<dbReference type="EMBL" id="JBHLXD010000051">
    <property type="protein sequence ID" value="MFC0210410.1"/>
    <property type="molecule type" value="Genomic_DNA"/>
</dbReference>
<evidence type="ECO:0000256" key="1">
    <source>
        <dbReference type="ARBA" id="ARBA00009437"/>
    </source>
</evidence>
<dbReference type="PANTHER" id="PTHR30419:SF8">
    <property type="entry name" value="NITROGEN ASSIMILATION TRANSCRIPTIONAL ACTIVATOR-RELATED"/>
    <property type="match status" value="1"/>
</dbReference>
<dbReference type="CDD" id="cd05466">
    <property type="entry name" value="PBP2_LTTR_substrate"/>
    <property type="match status" value="1"/>
</dbReference>
<proteinExistence type="inferred from homology"/>
<accession>A0ABV6DCS3</accession>
<evidence type="ECO:0000313" key="6">
    <source>
        <dbReference type="EMBL" id="MFC0210410.1"/>
    </source>
</evidence>
<dbReference type="SUPFAM" id="SSF53850">
    <property type="entry name" value="Periplasmic binding protein-like II"/>
    <property type="match status" value="1"/>
</dbReference>
<dbReference type="InterPro" id="IPR036388">
    <property type="entry name" value="WH-like_DNA-bd_sf"/>
</dbReference>
<comment type="similarity">
    <text evidence="1">Belongs to the LysR transcriptional regulatory family.</text>
</comment>
<dbReference type="Pfam" id="PF03466">
    <property type="entry name" value="LysR_substrate"/>
    <property type="match status" value="1"/>
</dbReference>
<sequence>MDQIWRLKHFLAVAEVGSVQGAARSLHISQPALSKSLRLLEEHLQTALFDRSARGVVLTPMGEAFYRRARAIQSEWDSSLIELSATRDGARGELRIGMGPTYQAVFMRRVLARLARDYPNLRVSVRTGVGALLIPALQAGEISLYAGGLGSYEEYPGEGLQEVFLYNQSNCIVASRDSDLSARDEVAVDDLAKHPWVMLSYDSIAIERIGRLFRSAGLAPPQSTVSTQSLNLAIELVRKDGFLTSLPRPLVHPNINPEVCPLYVSTYDWTIRSGVTYRSSMRSLEPVKAILEMLKQDVAQLGFA</sequence>
<protein>
    <submittedName>
        <fullName evidence="6">LysR family transcriptional regulator</fullName>
    </submittedName>
</protein>
<evidence type="ECO:0000256" key="4">
    <source>
        <dbReference type="ARBA" id="ARBA00023163"/>
    </source>
</evidence>
<dbReference type="InterPro" id="IPR050950">
    <property type="entry name" value="HTH-type_LysR_regulators"/>
</dbReference>
<dbReference type="Gene3D" id="1.10.10.10">
    <property type="entry name" value="Winged helix-like DNA-binding domain superfamily/Winged helix DNA-binding domain"/>
    <property type="match status" value="1"/>
</dbReference>
<dbReference type="Gene3D" id="3.40.190.290">
    <property type="match status" value="1"/>
</dbReference>
<evidence type="ECO:0000256" key="2">
    <source>
        <dbReference type="ARBA" id="ARBA00023015"/>
    </source>
</evidence>
<keyword evidence="4" id="KW-0804">Transcription</keyword>
<comment type="caution">
    <text evidence="6">The sequence shown here is derived from an EMBL/GenBank/DDBJ whole genome shotgun (WGS) entry which is preliminary data.</text>
</comment>
<dbReference type="PANTHER" id="PTHR30419">
    <property type="entry name" value="HTH-TYPE TRANSCRIPTIONAL REGULATOR YBHD"/>
    <property type="match status" value="1"/>
</dbReference>
<gene>
    <name evidence="6" type="ORF">ACFFJ2_18590</name>
</gene>
<evidence type="ECO:0000313" key="7">
    <source>
        <dbReference type="Proteomes" id="UP001589755"/>
    </source>
</evidence>
<dbReference type="RefSeq" id="WP_261522832.1">
    <property type="nucleotide sequence ID" value="NZ_JAODNW010000046.1"/>
</dbReference>
<dbReference type="InterPro" id="IPR000847">
    <property type="entry name" value="LysR_HTH_N"/>
</dbReference>
<evidence type="ECO:0000259" key="5">
    <source>
        <dbReference type="PROSITE" id="PS50931"/>
    </source>
</evidence>
<dbReference type="PRINTS" id="PR00039">
    <property type="entry name" value="HTHLYSR"/>
</dbReference>
<dbReference type="InterPro" id="IPR005119">
    <property type="entry name" value="LysR_subst-bd"/>
</dbReference>
<dbReference type="InterPro" id="IPR036390">
    <property type="entry name" value="WH_DNA-bd_sf"/>
</dbReference>
<dbReference type="Proteomes" id="UP001589755">
    <property type="component" value="Unassembled WGS sequence"/>
</dbReference>
<dbReference type="SUPFAM" id="SSF46785">
    <property type="entry name" value="Winged helix' DNA-binding domain"/>
    <property type="match status" value="1"/>
</dbReference>
<organism evidence="6 7">
    <name type="scientific">Chelativorans intermedius</name>
    <dbReference type="NCBI Taxonomy" id="515947"/>
    <lineage>
        <taxon>Bacteria</taxon>
        <taxon>Pseudomonadati</taxon>
        <taxon>Pseudomonadota</taxon>
        <taxon>Alphaproteobacteria</taxon>
        <taxon>Hyphomicrobiales</taxon>
        <taxon>Phyllobacteriaceae</taxon>
        <taxon>Chelativorans</taxon>
    </lineage>
</organism>
<keyword evidence="2" id="KW-0805">Transcription regulation</keyword>
<name>A0ABV6DCS3_9HYPH</name>
<evidence type="ECO:0000256" key="3">
    <source>
        <dbReference type="ARBA" id="ARBA00023125"/>
    </source>
</evidence>